<dbReference type="PANTHER" id="PTHR32322:SF2">
    <property type="entry name" value="EAMA DOMAIN-CONTAINING PROTEIN"/>
    <property type="match status" value="1"/>
</dbReference>
<evidence type="ECO:0000313" key="9">
    <source>
        <dbReference type="Proteomes" id="UP000002318"/>
    </source>
</evidence>
<feature type="transmembrane region" description="Helical" evidence="6">
    <location>
        <begin position="110"/>
        <end position="127"/>
    </location>
</feature>
<dbReference type="GO" id="GO:0016020">
    <property type="term" value="C:membrane"/>
    <property type="evidence" value="ECO:0007669"/>
    <property type="project" value="UniProtKB-SubCell"/>
</dbReference>
<keyword evidence="3 6" id="KW-0812">Transmembrane</keyword>
<feature type="transmembrane region" description="Helical" evidence="6">
    <location>
        <begin position="231"/>
        <end position="249"/>
    </location>
</feature>
<dbReference type="RefSeq" id="WP_013255154.1">
    <property type="nucleotide sequence ID" value="NC_014364.1"/>
</dbReference>
<gene>
    <name evidence="8" type="ordered locus">Spirs_2582</name>
</gene>
<accession>E1R4F1</accession>
<keyword evidence="9" id="KW-1185">Reference proteome</keyword>
<dbReference type="Pfam" id="PF00892">
    <property type="entry name" value="EamA"/>
    <property type="match status" value="2"/>
</dbReference>
<dbReference type="HOGENOM" id="CLU_042632_1_0_12"/>
<dbReference type="Proteomes" id="UP000002318">
    <property type="component" value="Chromosome"/>
</dbReference>
<evidence type="ECO:0000256" key="6">
    <source>
        <dbReference type="SAM" id="Phobius"/>
    </source>
</evidence>
<name>E1R4F1_SEDSS</name>
<dbReference type="InterPro" id="IPR037185">
    <property type="entry name" value="EmrE-like"/>
</dbReference>
<feature type="transmembrane region" description="Helical" evidence="6">
    <location>
        <begin position="12"/>
        <end position="30"/>
    </location>
</feature>
<keyword evidence="4 6" id="KW-1133">Transmembrane helix</keyword>
<dbReference type="SUPFAM" id="SSF103481">
    <property type="entry name" value="Multidrug resistance efflux transporter EmrE"/>
    <property type="match status" value="2"/>
</dbReference>
<dbReference type="OrthoDB" id="9805239at2"/>
<evidence type="ECO:0000313" key="8">
    <source>
        <dbReference type="EMBL" id="ADK81692.1"/>
    </source>
</evidence>
<keyword evidence="5 6" id="KW-0472">Membrane</keyword>
<evidence type="ECO:0000256" key="1">
    <source>
        <dbReference type="ARBA" id="ARBA00004141"/>
    </source>
</evidence>
<feature type="transmembrane region" description="Helical" evidence="6">
    <location>
        <begin position="42"/>
        <end position="65"/>
    </location>
</feature>
<dbReference type="InterPro" id="IPR000620">
    <property type="entry name" value="EamA_dom"/>
</dbReference>
<evidence type="ECO:0000259" key="7">
    <source>
        <dbReference type="Pfam" id="PF00892"/>
    </source>
</evidence>
<evidence type="ECO:0000256" key="4">
    <source>
        <dbReference type="ARBA" id="ARBA00022989"/>
    </source>
</evidence>
<feature type="transmembrane region" description="Helical" evidence="6">
    <location>
        <begin position="195"/>
        <end position="216"/>
    </location>
</feature>
<feature type="transmembrane region" description="Helical" evidence="6">
    <location>
        <begin position="77"/>
        <end position="98"/>
    </location>
</feature>
<feature type="domain" description="EamA" evidence="7">
    <location>
        <begin position="166"/>
        <end position="302"/>
    </location>
</feature>
<protein>
    <recommendedName>
        <fullName evidence="7">EamA domain-containing protein</fullName>
    </recommendedName>
</protein>
<feature type="transmembrane region" description="Helical" evidence="6">
    <location>
        <begin position="136"/>
        <end position="158"/>
    </location>
</feature>
<evidence type="ECO:0000256" key="2">
    <source>
        <dbReference type="ARBA" id="ARBA00007362"/>
    </source>
</evidence>
<dbReference type="AlphaFoldDB" id="E1R4F1"/>
<feature type="domain" description="EamA" evidence="7">
    <location>
        <begin position="16"/>
        <end position="150"/>
    </location>
</feature>
<feature type="transmembrane region" description="Helical" evidence="6">
    <location>
        <begin position="286"/>
        <end position="302"/>
    </location>
</feature>
<dbReference type="eggNOG" id="COG0697">
    <property type="taxonomic scope" value="Bacteria"/>
</dbReference>
<comment type="similarity">
    <text evidence="2">Belongs to the EamA transporter family.</text>
</comment>
<comment type="subcellular location">
    <subcellularLocation>
        <location evidence="1">Membrane</location>
        <topology evidence="1">Multi-pass membrane protein</topology>
    </subcellularLocation>
</comment>
<feature type="transmembrane region" description="Helical" evidence="6">
    <location>
        <begin position="164"/>
        <end position="183"/>
    </location>
</feature>
<reference evidence="8 9" key="1">
    <citation type="journal article" date="2010" name="Stand. Genomic Sci.">
        <title>Complete genome sequence of Spirochaeta smaragdinae type strain (SEBR 4228).</title>
        <authorList>
            <person name="Mavromatis K."/>
            <person name="Yasawong M."/>
            <person name="Chertkov O."/>
            <person name="Lapidus A."/>
            <person name="Lucas S."/>
            <person name="Nolan M."/>
            <person name="Del Rio T.G."/>
            <person name="Tice H."/>
            <person name="Cheng J.F."/>
            <person name="Pitluck S."/>
            <person name="Liolios K."/>
            <person name="Ivanova N."/>
            <person name="Tapia R."/>
            <person name="Han C."/>
            <person name="Bruce D."/>
            <person name="Goodwin L."/>
            <person name="Pati A."/>
            <person name="Chen A."/>
            <person name="Palaniappan K."/>
            <person name="Land M."/>
            <person name="Hauser L."/>
            <person name="Chang Y.J."/>
            <person name="Jeffries C.D."/>
            <person name="Detter J.C."/>
            <person name="Rohde M."/>
            <person name="Brambilla E."/>
            <person name="Spring S."/>
            <person name="Goker M."/>
            <person name="Sikorski J."/>
            <person name="Woyke T."/>
            <person name="Bristow J."/>
            <person name="Eisen J.A."/>
            <person name="Markowitz V."/>
            <person name="Hugenholtz P."/>
            <person name="Klenk H.P."/>
            <person name="Kyrpides N.C."/>
        </authorList>
    </citation>
    <scope>NUCLEOTIDE SEQUENCE [LARGE SCALE GENOMIC DNA]</scope>
    <source>
        <strain evidence="9">DSM 11293 / JCM 15392 / SEBR 4228</strain>
    </source>
</reference>
<evidence type="ECO:0000256" key="5">
    <source>
        <dbReference type="ARBA" id="ARBA00023136"/>
    </source>
</evidence>
<proteinExistence type="inferred from homology"/>
<dbReference type="PANTHER" id="PTHR32322">
    <property type="entry name" value="INNER MEMBRANE TRANSPORTER"/>
    <property type="match status" value="1"/>
</dbReference>
<evidence type="ECO:0000256" key="3">
    <source>
        <dbReference type="ARBA" id="ARBA00022692"/>
    </source>
</evidence>
<dbReference type="KEGG" id="ssm:Spirs_2582"/>
<dbReference type="InterPro" id="IPR050638">
    <property type="entry name" value="AA-Vitamin_Transporters"/>
</dbReference>
<dbReference type="STRING" id="573413.Spirs_2582"/>
<sequence>MNKKQIKTPKENIYLWSVALIVCTIAWGGIHPATKSLLINKVNPFLVAFLRFLVALLTTLPFFITDSRKRPRPSIKDTLILSGIGIFGVGFFSLLLSFGLELTNATSSSILINSQPIYAAILSVIFLKENFTLRHLFGIILGSIGILFVATRGTFSSIGIGDDYLIGNVLCILGSLCISVYYVALKNYIRTFGSIIPTFISTASGTVVLLVVAIAGKSDFHEVIEMGCTNWMLILFIGVIATGFANIVFNQSLHAIGVIRATGFKFMVPVFGVILSVLLLGERVNIWVYTGIVIVLVAIYFLQTGNLKKSR</sequence>
<feature type="transmembrane region" description="Helical" evidence="6">
    <location>
        <begin position="261"/>
        <end position="280"/>
    </location>
</feature>
<dbReference type="EMBL" id="CP002116">
    <property type="protein sequence ID" value="ADK81692.1"/>
    <property type="molecule type" value="Genomic_DNA"/>
</dbReference>
<organism evidence="8 9">
    <name type="scientific">Sediminispirochaeta smaragdinae (strain DSM 11293 / JCM 15392 / SEBR 4228)</name>
    <name type="common">Spirochaeta smaragdinae</name>
    <dbReference type="NCBI Taxonomy" id="573413"/>
    <lineage>
        <taxon>Bacteria</taxon>
        <taxon>Pseudomonadati</taxon>
        <taxon>Spirochaetota</taxon>
        <taxon>Spirochaetia</taxon>
        <taxon>Spirochaetales</taxon>
        <taxon>Spirochaetaceae</taxon>
        <taxon>Sediminispirochaeta</taxon>
    </lineage>
</organism>